<dbReference type="CDD" id="cd06464">
    <property type="entry name" value="ACD_sHsps-like"/>
    <property type="match status" value="1"/>
</dbReference>
<dbReference type="RefSeq" id="WP_239795427.1">
    <property type="nucleotide sequence ID" value="NZ_OU912926.1"/>
</dbReference>
<dbReference type="SUPFAM" id="SSF49764">
    <property type="entry name" value="HSP20-like chaperones"/>
    <property type="match status" value="1"/>
</dbReference>
<evidence type="ECO:0000259" key="3">
    <source>
        <dbReference type="PROSITE" id="PS01031"/>
    </source>
</evidence>
<feature type="domain" description="SHSP" evidence="3">
    <location>
        <begin position="13"/>
        <end position="124"/>
    </location>
</feature>
<dbReference type="InterPro" id="IPR031107">
    <property type="entry name" value="Small_HSP"/>
</dbReference>
<dbReference type="InterPro" id="IPR002068">
    <property type="entry name" value="A-crystallin/Hsp20_dom"/>
</dbReference>
<evidence type="ECO:0000313" key="4">
    <source>
        <dbReference type="EMBL" id="CAG9931319.1"/>
    </source>
</evidence>
<dbReference type="Proteomes" id="UP000839052">
    <property type="component" value="Chromosome"/>
</dbReference>
<evidence type="ECO:0000256" key="2">
    <source>
        <dbReference type="RuleBase" id="RU003616"/>
    </source>
</evidence>
<comment type="similarity">
    <text evidence="1 2">Belongs to the small heat shock protein (HSP20) family.</text>
</comment>
<dbReference type="PANTHER" id="PTHR11527">
    <property type="entry name" value="HEAT-SHOCK PROTEIN 20 FAMILY MEMBER"/>
    <property type="match status" value="1"/>
</dbReference>
<dbReference type="EMBL" id="OU912926">
    <property type="protein sequence ID" value="CAG9931319.1"/>
    <property type="molecule type" value="Genomic_DNA"/>
</dbReference>
<reference evidence="4 5" key="1">
    <citation type="submission" date="2021-10" db="EMBL/GenBank/DDBJ databases">
        <authorList>
            <person name="Koch H."/>
        </authorList>
    </citation>
    <scope>NUCLEOTIDE SEQUENCE [LARGE SCALE GENOMIC DNA]</scope>
    <source>
        <strain evidence="4">6680</strain>
    </source>
</reference>
<proteinExistence type="inferred from homology"/>
<evidence type="ECO:0000256" key="1">
    <source>
        <dbReference type="PROSITE-ProRule" id="PRU00285"/>
    </source>
</evidence>
<sequence length="124" mass="13725">MSEKVIKRENASEESAAMRPAVNVVEDATGITLYADLPGVPKEKLSIHVDGDNLILEGELEINSPPNMEAIHAEVDLSRYRRVFTLSRELDGDKVSAGFRHGVLELRIPKAEHAQPRRIVVQAT</sequence>
<dbReference type="PROSITE" id="PS01031">
    <property type="entry name" value="SHSP"/>
    <property type="match status" value="1"/>
</dbReference>
<organism evidence="4 5">
    <name type="scientific">Candidatus Nitrotoga arctica</name>
    <dbReference type="NCBI Taxonomy" id="453162"/>
    <lineage>
        <taxon>Bacteria</taxon>
        <taxon>Pseudomonadati</taxon>
        <taxon>Pseudomonadota</taxon>
        <taxon>Betaproteobacteria</taxon>
        <taxon>Nitrosomonadales</taxon>
        <taxon>Gallionellaceae</taxon>
        <taxon>Candidatus Nitrotoga</taxon>
    </lineage>
</organism>
<gene>
    <name evidence="4" type="ORF">NTG6680_0066</name>
</gene>
<accession>A0ABM8YV40</accession>
<dbReference type="InterPro" id="IPR008978">
    <property type="entry name" value="HSP20-like_chaperone"/>
</dbReference>
<name>A0ABM8YV40_9PROT</name>
<evidence type="ECO:0000313" key="5">
    <source>
        <dbReference type="Proteomes" id="UP000839052"/>
    </source>
</evidence>
<protein>
    <submittedName>
        <fullName evidence="4">Molecular chaperone IbpA, HSP20 family</fullName>
    </submittedName>
</protein>
<dbReference type="Gene3D" id="2.60.40.790">
    <property type="match status" value="1"/>
</dbReference>
<keyword evidence="5" id="KW-1185">Reference proteome</keyword>
<dbReference type="Pfam" id="PF00011">
    <property type="entry name" value="HSP20"/>
    <property type="match status" value="1"/>
</dbReference>